<keyword evidence="2" id="KW-1133">Transmembrane helix</keyword>
<dbReference type="AlphaFoldDB" id="A0A9D4W0N8"/>
<evidence type="ECO:0000313" key="4">
    <source>
        <dbReference type="EMBL" id="KAI5392320.1"/>
    </source>
</evidence>
<organism evidence="4 5">
    <name type="scientific">Pisum sativum</name>
    <name type="common">Garden pea</name>
    <name type="synonym">Lathyrus oleraceus</name>
    <dbReference type="NCBI Taxonomy" id="3888"/>
    <lineage>
        <taxon>Eukaryota</taxon>
        <taxon>Viridiplantae</taxon>
        <taxon>Streptophyta</taxon>
        <taxon>Embryophyta</taxon>
        <taxon>Tracheophyta</taxon>
        <taxon>Spermatophyta</taxon>
        <taxon>Magnoliopsida</taxon>
        <taxon>eudicotyledons</taxon>
        <taxon>Gunneridae</taxon>
        <taxon>Pentapetalae</taxon>
        <taxon>rosids</taxon>
        <taxon>fabids</taxon>
        <taxon>Fabales</taxon>
        <taxon>Fabaceae</taxon>
        <taxon>Papilionoideae</taxon>
        <taxon>50 kb inversion clade</taxon>
        <taxon>NPAAA clade</taxon>
        <taxon>Hologalegina</taxon>
        <taxon>IRL clade</taxon>
        <taxon>Fabeae</taxon>
        <taxon>Lathyrus</taxon>
    </lineage>
</organism>
<keyword evidence="2" id="KW-0812">Transmembrane</keyword>
<reference evidence="4 5" key="1">
    <citation type="journal article" date="2022" name="Nat. Genet.">
        <title>Improved pea reference genome and pan-genome highlight genomic features and evolutionary characteristics.</title>
        <authorList>
            <person name="Yang T."/>
            <person name="Liu R."/>
            <person name="Luo Y."/>
            <person name="Hu S."/>
            <person name="Wang D."/>
            <person name="Wang C."/>
            <person name="Pandey M.K."/>
            <person name="Ge S."/>
            <person name="Xu Q."/>
            <person name="Li N."/>
            <person name="Li G."/>
            <person name="Huang Y."/>
            <person name="Saxena R.K."/>
            <person name="Ji Y."/>
            <person name="Li M."/>
            <person name="Yan X."/>
            <person name="He Y."/>
            <person name="Liu Y."/>
            <person name="Wang X."/>
            <person name="Xiang C."/>
            <person name="Varshney R.K."/>
            <person name="Ding H."/>
            <person name="Gao S."/>
            <person name="Zong X."/>
        </authorList>
    </citation>
    <scope>NUCLEOTIDE SEQUENCE [LARGE SCALE GENOMIC DNA]</scope>
    <source>
        <strain evidence="4 5">cv. Zhongwan 6</strain>
    </source>
</reference>
<feature type="region of interest" description="Disordered" evidence="1">
    <location>
        <begin position="69"/>
        <end position="93"/>
    </location>
</feature>
<evidence type="ECO:0000256" key="3">
    <source>
        <dbReference type="SAM" id="SignalP"/>
    </source>
</evidence>
<dbReference type="Gramene" id="Psat07G0692300-T1">
    <property type="protein sequence ID" value="KAI5392320.1"/>
    <property type="gene ID" value="KIW84_076923"/>
</dbReference>
<feature type="transmembrane region" description="Helical" evidence="2">
    <location>
        <begin position="98"/>
        <end position="117"/>
    </location>
</feature>
<feature type="chain" id="PRO_5039094445" description="Transmembrane protein" evidence="3">
    <location>
        <begin position="19"/>
        <end position="122"/>
    </location>
</feature>
<evidence type="ECO:0000256" key="2">
    <source>
        <dbReference type="SAM" id="Phobius"/>
    </source>
</evidence>
<accession>A0A9D4W0N8</accession>
<name>A0A9D4W0N8_PEA</name>
<evidence type="ECO:0000313" key="5">
    <source>
        <dbReference type="Proteomes" id="UP001058974"/>
    </source>
</evidence>
<sequence length="122" mass="13921">MMRLRFLTCFIIVLWTRAISISSLHQNFSSQQRGLNSSNRNIQTKQPIRNYGSIKEKKFEQAYALNKKANRGKGTTTGGANVNYRSEPRRSKNSAPSMLSWISSLCVSFVLIFVFSFHAKLL</sequence>
<dbReference type="EMBL" id="JAMSHJ010000007">
    <property type="protein sequence ID" value="KAI5392320.1"/>
    <property type="molecule type" value="Genomic_DNA"/>
</dbReference>
<evidence type="ECO:0000256" key="1">
    <source>
        <dbReference type="SAM" id="MobiDB-lite"/>
    </source>
</evidence>
<gene>
    <name evidence="4" type="ORF">KIW84_076923</name>
</gene>
<dbReference type="Proteomes" id="UP001058974">
    <property type="component" value="Chromosome 7"/>
</dbReference>
<proteinExistence type="predicted"/>
<protein>
    <recommendedName>
        <fullName evidence="6">Transmembrane protein</fullName>
    </recommendedName>
</protein>
<evidence type="ECO:0008006" key="6">
    <source>
        <dbReference type="Google" id="ProtNLM"/>
    </source>
</evidence>
<comment type="caution">
    <text evidence="4">The sequence shown here is derived from an EMBL/GenBank/DDBJ whole genome shotgun (WGS) entry which is preliminary data.</text>
</comment>
<keyword evidence="5" id="KW-1185">Reference proteome</keyword>
<keyword evidence="3" id="KW-0732">Signal</keyword>
<feature type="signal peptide" evidence="3">
    <location>
        <begin position="1"/>
        <end position="18"/>
    </location>
</feature>
<keyword evidence="2" id="KW-0472">Membrane</keyword>